<dbReference type="Proteomes" id="UP000274822">
    <property type="component" value="Unassembled WGS sequence"/>
</dbReference>
<evidence type="ECO:0000256" key="1">
    <source>
        <dbReference type="SAM" id="MobiDB-lite"/>
    </source>
</evidence>
<feature type="compositionally biased region" description="Basic and acidic residues" evidence="1">
    <location>
        <begin position="154"/>
        <end position="166"/>
    </location>
</feature>
<dbReference type="AlphaFoldDB" id="A0A433QV93"/>
<feature type="compositionally biased region" description="Basic and acidic residues" evidence="1">
    <location>
        <begin position="128"/>
        <end position="146"/>
    </location>
</feature>
<organism evidence="2 3">
    <name type="scientific">Jimgerdemannia flammicorona</name>
    <dbReference type="NCBI Taxonomy" id="994334"/>
    <lineage>
        <taxon>Eukaryota</taxon>
        <taxon>Fungi</taxon>
        <taxon>Fungi incertae sedis</taxon>
        <taxon>Mucoromycota</taxon>
        <taxon>Mucoromycotina</taxon>
        <taxon>Endogonomycetes</taxon>
        <taxon>Endogonales</taxon>
        <taxon>Endogonaceae</taxon>
        <taxon>Jimgerdemannia</taxon>
    </lineage>
</organism>
<reference evidence="2 3" key="1">
    <citation type="journal article" date="2018" name="New Phytol.">
        <title>Phylogenomics of Endogonaceae and evolution of mycorrhizas within Mucoromycota.</title>
        <authorList>
            <person name="Chang Y."/>
            <person name="Desiro A."/>
            <person name="Na H."/>
            <person name="Sandor L."/>
            <person name="Lipzen A."/>
            <person name="Clum A."/>
            <person name="Barry K."/>
            <person name="Grigoriev I.V."/>
            <person name="Martin F.M."/>
            <person name="Stajich J.E."/>
            <person name="Smith M.E."/>
            <person name="Bonito G."/>
            <person name="Spatafora J.W."/>
        </authorList>
    </citation>
    <scope>NUCLEOTIDE SEQUENCE [LARGE SCALE GENOMIC DNA]</scope>
    <source>
        <strain evidence="2 3">AD002</strain>
    </source>
</reference>
<sequence length="205" mass="22650">MQTDEHPNSKLVSTPALGLNCAQCKVNPPKARYGNSFVARGDGASCLRCVVFERAYVHAHVEGILAPIHTASVAVPTRWIWCASFSYSRNSILQMPHHTNTPHNPIISSFQYPSPVASETPNPLGGDRNLDRPDLTTLGARERGTDDPVASESRVSKEHPVVREDIPELADDDEGYEVDEFEEEVIDEGFVWFKRLAQPEGNEGV</sequence>
<protein>
    <submittedName>
        <fullName evidence="2">Uncharacterized protein</fullName>
    </submittedName>
</protein>
<gene>
    <name evidence="2" type="ORF">BC938DRAFT_484251</name>
</gene>
<evidence type="ECO:0000313" key="3">
    <source>
        <dbReference type="Proteomes" id="UP000274822"/>
    </source>
</evidence>
<feature type="region of interest" description="Disordered" evidence="1">
    <location>
        <begin position="113"/>
        <end position="173"/>
    </location>
</feature>
<name>A0A433QV93_9FUNG</name>
<keyword evidence="3" id="KW-1185">Reference proteome</keyword>
<accession>A0A433QV93</accession>
<dbReference type="EMBL" id="RBNJ01000989">
    <property type="protein sequence ID" value="RUS33719.1"/>
    <property type="molecule type" value="Genomic_DNA"/>
</dbReference>
<comment type="caution">
    <text evidence="2">The sequence shown here is derived from an EMBL/GenBank/DDBJ whole genome shotgun (WGS) entry which is preliminary data.</text>
</comment>
<proteinExistence type="predicted"/>
<evidence type="ECO:0000313" key="2">
    <source>
        <dbReference type="EMBL" id="RUS33719.1"/>
    </source>
</evidence>